<evidence type="ECO:0000256" key="1">
    <source>
        <dbReference type="SAM" id="Coils"/>
    </source>
</evidence>
<dbReference type="Proteomes" id="UP000192758">
    <property type="component" value="Unassembled WGS sequence"/>
</dbReference>
<organism evidence="2 3">
    <name type="scientific">Ecytonucleospora hepatopenaei</name>
    <dbReference type="NCBI Taxonomy" id="646526"/>
    <lineage>
        <taxon>Eukaryota</taxon>
        <taxon>Fungi</taxon>
        <taxon>Fungi incertae sedis</taxon>
        <taxon>Microsporidia</taxon>
        <taxon>Enterocytozoonidae</taxon>
        <taxon>Ecytonucleospora</taxon>
    </lineage>
</organism>
<dbReference type="EMBL" id="MNPJ01000028">
    <property type="protein sequence ID" value="OQS53585.1"/>
    <property type="molecule type" value="Genomic_DNA"/>
</dbReference>
<accession>A0A1W0E2W9</accession>
<protein>
    <submittedName>
        <fullName evidence="2">Uncharacterized protein</fullName>
    </submittedName>
</protein>
<reference evidence="2 3" key="1">
    <citation type="journal article" date="2017" name="Environ. Microbiol.">
        <title>Decay of the glycolytic pathway and adaptation to intranuclear parasitism within Enterocytozoonidae microsporidia.</title>
        <authorList>
            <person name="Wiredu Boakye D."/>
            <person name="Jaroenlak P."/>
            <person name="Prachumwat A."/>
            <person name="Williams T.A."/>
            <person name="Bateman K.S."/>
            <person name="Itsathitphaisarn O."/>
            <person name="Sritunyalucksana K."/>
            <person name="Paszkiewicz K.H."/>
            <person name="Moore K.A."/>
            <person name="Stentiford G.D."/>
            <person name="Williams B.A."/>
        </authorList>
    </citation>
    <scope>NUCLEOTIDE SEQUENCE [LARGE SCALE GENOMIC DNA]</scope>
    <source>
        <strain evidence="2 3">TH1</strain>
    </source>
</reference>
<comment type="caution">
    <text evidence="2">The sequence shown here is derived from an EMBL/GenBank/DDBJ whole genome shotgun (WGS) entry which is preliminary data.</text>
</comment>
<evidence type="ECO:0000313" key="3">
    <source>
        <dbReference type="Proteomes" id="UP000192758"/>
    </source>
</evidence>
<keyword evidence="1" id="KW-0175">Coiled coil</keyword>
<feature type="coiled-coil region" evidence="1">
    <location>
        <begin position="13"/>
        <end position="40"/>
    </location>
</feature>
<sequence>MKDSNVFSDLPTIKQIVDRVERLEEQIDKFGKILKDNERKSNDSFLFFTKRTDSLFEEVHSIKGNGVNEELNEMKPFDNQQHSNQSVSCNWQEQSNENKIMYSSATLLETCSKGCKTKHVVVHVEGLPRTRISQLKKFLTEITSVERDQIANIGYVSSEIVEAVIEREAIAKFILSFKKHKEFRILQGTPIIFADKAGILRRLKRVLSEKVKNEDLKEFYKYLEYLLTMTNYTEQEVREVTADAFLKMM</sequence>
<proteinExistence type="predicted"/>
<keyword evidence="3" id="KW-1185">Reference proteome</keyword>
<gene>
    <name evidence="2" type="ORF">EHP00_1371</name>
</gene>
<dbReference type="OrthoDB" id="2196234at2759"/>
<evidence type="ECO:0000313" key="2">
    <source>
        <dbReference type="EMBL" id="OQS53585.1"/>
    </source>
</evidence>
<dbReference type="VEuPathDB" id="MicrosporidiaDB:EHP00_1371"/>
<name>A0A1W0E2W9_9MICR</name>
<dbReference type="AlphaFoldDB" id="A0A1W0E2W9"/>